<dbReference type="GO" id="GO:0005829">
    <property type="term" value="C:cytosol"/>
    <property type="evidence" value="ECO:0007669"/>
    <property type="project" value="TreeGrafter"/>
</dbReference>
<name>A0A377B7J7_ECOLX</name>
<dbReference type="InterPro" id="IPR036390">
    <property type="entry name" value="WH_DNA-bd_sf"/>
</dbReference>
<dbReference type="AlphaFoldDB" id="A0A377B7J7"/>
<dbReference type="InterPro" id="IPR011008">
    <property type="entry name" value="Dimeric_a/b-barrel"/>
</dbReference>
<proteinExistence type="predicted"/>
<dbReference type="PANTHER" id="PTHR30154">
    <property type="entry name" value="LEUCINE-RESPONSIVE REGULATORY PROTEIN"/>
    <property type="match status" value="1"/>
</dbReference>
<dbReference type="InterPro" id="IPR019888">
    <property type="entry name" value="Tscrpt_reg_AsnC-like"/>
</dbReference>
<dbReference type="InterPro" id="IPR019887">
    <property type="entry name" value="Tscrpt_reg_AsnC/Lrp_C"/>
</dbReference>
<evidence type="ECO:0000313" key="6">
    <source>
        <dbReference type="Proteomes" id="UP000254052"/>
    </source>
</evidence>
<dbReference type="GO" id="GO:0043565">
    <property type="term" value="F:sequence-specific DNA binding"/>
    <property type="evidence" value="ECO:0007669"/>
    <property type="project" value="InterPro"/>
</dbReference>
<dbReference type="InterPro" id="IPR019885">
    <property type="entry name" value="Tscrpt_reg_HTH_AsnC-type_CS"/>
</dbReference>
<dbReference type="Pfam" id="PF13412">
    <property type="entry name" value="HTH_24"/>
    <property type="match status" value="1"/>
</dbReference>
<accession>A0A377B7J7</accession>
<dbReference type="GO" id="GO:0043200">
    <property type="term" value="P:response to amino acid"/>
    <property type="evidence" value="ECO:0007669"/>
    <property type="project" value="TreeGrafter"/>
</dbReference>
<dbReference type="EMBL" id="UGED01000008">
    <property type="protein sequence ID" value="STL46455.1"/>
    <property type="molecule type" value="Genomic_DNA"/>
</dbReference>
<dbReference type="SUPFAM" id="SSF46785">
    <property type="entry name" value="Winged helix' DNA-binding domain"/>
    <property type="match status" value="1"/>
</dbReference>
<evidence type="ECO:0000313" key="5">
    <source>
        <dbReference type="EMBL" id="STL46455.1"/>
    </source>
</evidence>
<dbReference type="SMART" id="SM00344">
    <property type="entry name" value="HTH_ASNC"/>
    <property type="match status" value="1"/>
</dbReference>
<evidence type="ECO:0000256" key="2">
    <source>
        <dbReference type="ARBA" id="ARBA00023125"/>
    </source>
</evidence>
<dbReference type="InterPro" id="IPR036388">
    <property type="entry name" value="WH-like_DNA-bd_sf"/>
</dbReference>
<dbReference type="Gene3D" id="1.10.10.10">
    <property type="entry name" value="Winged helix-like DNA-binding domain superfamily/Winged helix DNA-binding domain"/>
    <property type="match status" value="1"/>
</dbReference>
<organism evidence="5 6">
    <name type="scientific">Escherichia coli</name>
    <dbReference type="NCBI Taxonomy" id="562"/>
    <lineage>
        <taxon>Bacteria</taxon>
        <taxon>Pseudomonadati</taxon>
        <taxon>Pseudomonadota</taxon>
        <taxon>Gammaproteobacteria</taxon>
        <taxon>Enterobacterales</taxon>
        <taxon>Enterobacteriaceae</taxon>
        <taxon>Escherichia</taxon>
    </lineage>
</organism>
<protein>
    <submittedName>
        <fullName evidence="5">Regulatory protein AsnC</fullName>
    </submittedName>
</protein>
<keyword evidence="3" id="KW-0804">Transcription</keyword>
<dbReference type="PRINTS" id="PR00033">
    <property type="entry name" value="HTHASNC"/>
</dbReference>
<evidence type="ECO:0000256" key="3">
    <source>
        <dbReference type="ARBA" id="ARBA00023163"/>
    </source>
</evidence>
<sequence length="134" mass="15075">MGNARTAYAELAKQFGVSPGTIHVRVEKMKQAGIITGARIDVSPKQLGYDVGCFIGIILRAPKTTLPRWQSWKALMKSLKPINNRPLQHLYKVMCRSIDALQHVLINKIQTIDEIQSTETLIVLQNPIMRTIKP</sequence>
<feature type="domain" description="HTH asnC-type" evidence="4">
    <location>
        <begin position="1"/>
        <end position="50"/>
    </location>
</feature>
<dbReference type="Gene3D" id="3.30.70.920">
    <property type="match status" value="1"/>
</dbReference>
<evidence type="ECO:0000259" key="4">
    <source>
        <dbReference type="PROSITE" id="PS50956"/>
    </source>
</evidence>
<dbReference type="Proteomes" id="UP000254052">
    <property type="component" value="Unassembled WGS sequence"/>
</dbReference>
<dbReference type="Pfam" id="PF01037">
    <property type="entry name" value="AsnC_trans_reg"/>
    <property type="match status" value="1"/>
</dbReference>
<keyword evidence="1" id="KW-0805">Transcription regulation</keyword>
<reference evidence="5 6" key="1">
    <citation type="submission" date="2018-06" db="EMBL/GenBank/DDBJ databases">
        <authorList>
            <consortium name="Pathogen Informatics"/>
            <person name="Doyle S."/>
        </authorList>
    </citation>
    <scope>NUCLEOTIDE SEQUENCE [LARGE SCALE GENOMIC DNA]</scope>
    <source>
        <strain evidence="5 6">NCTC9962</strain>
    </source>
</reference>
<evidence type="ECO:0000256" key="1">
    <source>
        <dbReference type="ARBA" id="ARBA00023015"/>
    </source>
</evidence>
<dbReference type="SUPFAM" id="SSF54909">
    <property type="entry name" value="Dimeric alpha+beta barrel"/>
    <property type="match status" value="1"/>
</dbReference>
<gene>
    <name evidence="5" type="primary">asnC</name>
    <name evidence="5" type="ORF">NCTC9962_03211</name>
</gene>
<keyword evidence="2" id="KW-0238">DNA-binding</keyword>
<dbReference type="PROSITE" id="PS00519">
    <property type="entry name" value="HTH_ASNC_1"/>
    <property type="match status" value="1"/>
</dbReference>
<dbReference type="PANTHER" id="PTHR30154:SF34">
    <property type="entry name" value="TRANSCRIPTIONAL REGULATOR AZLB"/>
    <property type="match status" value="1"/>
</dbReference>
<dbReference type="InterPro" id="IPR000485">
    <property type="entry name" value="AsnC-type_HTH_dom"/>
</dbReference>
<dbReference type="PROSITE" id="PS50956">
    <property type="entry name" value="HTH_ASNC_2"/>
    <property type="match status" value="1"/>
</dbReference>